<dbReference type="AlphaFoldDB" id="A0A8J8WAW0"/>
<comment type="caution">
    <text evidence="1">The sequence shown here is derived from an EMBL/GenBank/DDBJ whole genome shotgun (WGS) entry which is preliminary data.</text>
</comment>
<keyword evidence="2" id="KW-1185">Reference proteome</keyword>
<evidence type="ECO:0000313" key="2">
    <source>
        <dbReference type="Proteomes" id="UP000770661"/>
    </source>
</evidence>
<sequence>MKITCVNDRKRAALTGRYTAGCLFFRAYHTMLCVLLLVLTAAVGANAVRYTGAVLEYEPYSSWEAGGAAILRENARVFLEYARLASQQMIFLLYFLKGADILVYPEYGLTSTNIEGGDVLSLAQVVPPPADIVVPCDANHTDQQHTQVHLAKL</sequence>
<gene>
    <name evidence="1" type="ORF">GWK47_026508</name>
</gene>
<name>A0A8J8WAW0_CHIOP</name>
<proteinExistence type="predicted"/>
<dbReference type="Proteomes" id="UP000770661">
    <property type="component" value="Unassembled WGS sequence"/>
</dbReference>
<dbReference type="OrthoDB" id="10250282at2759"/>
<evidence type="ECO:0000313" key="1">
    <source>
        <dbReference type="EMBL" id="KAG0696504.1"/>
    </source>
</evidence>
<reference evidence="1" key="1">
    <citation type="submission" date="2020-07" db="EMBL/GenBank/DDBJ databases">
        <title>The High-quality genome of the commercially important snow crab, Chionoecetes opilio.</title>
        <authorList>
            <person name="Jeong J.-H."/>
            <person name="Ryu S."/>
        </authorList>
    </citation>
    <scope>NUCLEOTIDE SEQUENCE</scope>
    <source>
        <strain evidence="1">MADBK_172401_WGS</strain>
        <tissue evidence="1">Digestive gland</tissue>
    </source>
</reference>
<dbReference type="InterPro" id="IPR036526">
    <property type="entry name" value="C-N_Hydrolase_sf"/>
</dbReference>
<organism evidence="1 2">
    <name type="scientific">Chionoecetes opilio</name>
    <name type="common">Atlantic snow crab</name>
    <name type="synonym">Cancer opilio</name>
    <dbReference type="NCBI Taxonomy" id="41210"/>
    <lineage>
        <taxon>Eukaryota</taxon>
        <taxon>Metazoa</taxon>
        <taxon>Ecdysozoa</taxon>
        <taxon>Arthropoda</taxon>
        <taxon>Crustacea</taxon>
        <taxon>Multicrustacea</taxon>
        <taxon>Malacostraca</taxon>
        <taxon>Eumalacostraca</taxon>
        <taxon>Eucarida</taxon>
        <taxon>Decapoda</taxon>
        <taxon>Pleocyemata</taxon>
        <taxon>Brachyura</taxon>
        <taxon>Eubrachyura</taxon>
        <taxon>Majoidea</taxon>
        <taxon>Majidae</taxon>
        <taxon>Chionoecetes</taxon>
    </lineage>
</organism>
<dbReference type="Gene3D" id="3.60.110.10">
    <property type="entry name" value="Carbon-nitrogen hydrolase"/>
    <property type="match status" value="1"/>
</dbReference>
<accession>A0A8J8WAW0</accession>
<dbReference type="EMBL" id="JACEEZ010025877">
    <property type="protein sequence ID" value="KAG0696504.1"/>
    <property type="molecule type" value="Genomic_DNA"/>
</dbReference>
<protein>
    <submittedName>
        <fullName evidence="1">Uncharacterized protein</fullName>
    </submittedName>
</protein>